<feature type="domain" description="Fibronectin type III-like" evidence="6">
    <location>
        <begin position="264"/>
        <end position="333"/>
    </location>
</feature>
<evidence type="ECO:0000256" key="5">
    <source>
        <dbReference type="ARBA" id="ARBA00032594"/>
    </source>
</evidence>
<organism evidence="7 8">
    <name type="scientific">Sphingobium herbicidovorans (strain ATCC 700291 / DSM 11019 / CCUG 56400 / KCTC 2939 / LMG 18315 / NBRC 16415 / MH)</name>
    <name type="common">Sphingomonas herbicidovorans</name>
    <dbReference type="NCBI Taxonomy" id="1219045"/>
    <lineage>
        <taxon>Bacteria</taxon>
        <taxon>Pseudomonadati</taxon>
        <taxon>Pseudomonadota</taxon>
        <taxon>Alphaproteobacteria</taxon>
        <taxon>Sphingomonadales</taxon>
        <taxon>Sphingomonadaceae</taxon>
        <taxon>Sphingobium</taxon>
    </lineage>
</organism>
<keyword evidence="8" id="KW-1185">Reference proteome</keyword>
<dbReference type="OrthoDB" id="9781691at2"/>
<dbReference type="GO" id="GO:0005975">
    <property type="term" value="P:carbohydrate metabolic process"/>
    <property type="evidence" value="ECO:0007669"/>
    <property type="project" value="InterPro"/>
</dbReference>
<comment type="similarity">
    <text evidence="1">Belongs to the glycosyl hydrolase 3 family.</text>
</comment>
<evidence type="ECO:0000313" key="7">
    <source>
        <dbReference type="EMBL" id="KFG89511.1"/>
    </source>
</evidence>
<dbReference type="Proteomes" id="UP000024284">
    <property type="component" value="Unassembled WGS sequence"/>
</dbReference>
<dbReference type="InterPro" id="IPR036881">
    <property type="entry name" value="Glyco_hydro_3_C_sf"/>
</dbReference>
<dbReference type="eggNOG" id="COG1472">
    <property type="taxonomic scope" value="Bacteria"/>
</dbReference>
<comment type="caution">
    <text evidence="7">The sequence shown here is derived from an EMBL/GenBank/DDBJ whole genome shotgun (WGS) entry which is preliminary data.</text>
</comment>
<dbReference type="FunFam" id="2.60.40.10:FF:000495">
    <property type="entry name" value="Periplasmic beta-glucosidase"/>
    <property type="match status" value="1"/>
</dbReference>
<evidence type="ECO:0000256" key="3">
    <source>
        <dbReference type="ARBA" id="ARBA00031448"/>
    </source>
</evidence>
<dbReference type="Gene3D" id="3.40.50.1700">
    <property type="entry name" value="Glycoside hydrolase family 3 C-terminal domain"/>
    <property type="match status" value="1"/>
</dbReference>
<dbReference type="GO" id="GO:0008422">
    <property type="term" value="F:beta-glucosidase activity"/>
    <property type="evidence" value="ECO:0007669"/>
    <property type="project" value="UniProtKB-ARBA"/>
</dbReference>
<dbReference type="InterPro" id="IPR026891">
    <property type="entry name" value="Fn3-like"/>
</dbReference>
<dbReference type="SUPFAM" id="SSF52279">
    <property type="entry name" value="Beta-D-glucan exohydrolase, C-terminal domain"/>
    <property type="match status" value="1"/>
</dbReference>
<evidence type="ECO:0000259" key="6">
    <source>
        <dbReference type="SMART" id="SM01217"/>
    </source>
</evidence>
<dbReference type="InterPro" id="IPR002772">
    <property type="entry name" value="Glyco_hydro_3_C"/>
</dbReference>
<name>A0A086P7Z3_SPHHM</name>
<dbReference type="PANTHER" id="PTHR42715">
    <property type="entry name" value="BETA-GLUCOSIDASE"/>
    <property type="match status" value="1"/>
</dbReference>
<evidence type="ECO:0000313" key="8">
    <source>
        <dbReference type="Proteomes" id="UP000024284"/>
    </source>
</evidence>
<evidence type="ECO:0000256" key="1">
    <source>
        <dbReference type="ARBA" id="ARBA00005336"/>
    </source>
</evidence>
<protein>
    <recommendedName>
        <fullName evidence="5">Beta-D-glucoside glucohydrolase</fullName>
    </recommendedName>
    <alternativeName>
        <fullName evidence="3">Cellobiase</fullName>
    </alternativeName>
    <alternativeName>
        <fullName evidence="4">Gentiobiase</fullName>
    </alternativeName>
</protein>
<dbReference type="SMART" id="SM01217">
    <property type="entry name" value="Fn3_like"/>
    <property type="match status" value="1"/>
</dbReference>
<dbReference type="EMBL" id="JFZA02000026">
    <property type="protein sequence ID" value="KFG89511.1"/>
    <property type="molecule type" value="Genomic_DNA"/>
</dbReference>
<dbReference type="PATRIC" id="fig|1219045.3.peg.2741"/>
<accession>A0A086P7Z3</accession>
<gene>
    <name evidence="7" type="ORF">BV98_002707</name>
</gene>
<keyword evidence="2" id="KW-0378">Hydrolase</keyword>
<sequence length="350" mass="37590">MIGPNAADKLLGGYSGEPESVISILEGVQSAAGEKLVIEHAEGVQITRAGYKGKRNAGDTIRLPTAEQDKKGIAQAVAVASRADAILLVVGDNAQITREATMPTSPGDRSTLNLFGGQDLLVEAMIATGKPLIALLLNGRPLAVGGLTEKANALLEGWYLGQEGGSAFADVLFGHVNPSGKLPVSIPRSVGELPAFYNRHPSADKNTYIEAGKKRSALFPFGFGLSYTTFEISAPRLERAEVRAGEKLIFDVDVKNTGVREGSEVVQIYVRDDVSSVPRPVNELKAFRRVTLKAGQSRTLRFELAPEAFALWNRDMKRVVEPGMFTLSSGSSSEQLMPVKFRVIGQDLQI</sequence>
<dbReference type="Pfam" id="PF14310">
    <property type="entry name" value="Fn3-like"/>
    <property type="match status" value="1"/>
</dbReference>
<dbReference type="InterPro" id="IPR013783">
    <property type="entry name" value="Ig-like_fold"/>
</dbReference>
<dbReference type="Pfam" id="PF01915">
    <property type="entry name" value="Glyco_hydro_3_C"/>
    <property type="match status" value="1"/>
</dbReference>
<evidence type="ECO:0000256" key="2">
    <source>
        <dbReference type="ARBA" id="ARBA00022801"/>
    </source>
</evidence>
<dbReference type="InterPro" id="IPR050288">
    <property type="entry name" value="Cellulose_deg_GH3"/>
</dbReference>
<dbReference type="Gene3D" id="2.60.40.10">
    <property type="entry name" value="Immunoglobulins"/>
    <property type="match status" value="1"/>
</dbReference>
<proteinExistence type="inferred from homology"/>
<reference evidence="7" key="1">
    <citation type="submission" date="2014-08" db="EMBL/GenBank/DDBJ databases">
        <title>Draft genome sequences of Sphingobium herbicidovorans.</title>
        <authorList>
            <person name="Gan H.M."/>
            <person name="Gan H.Y."/>
            <person name="Savka M.A."/>
        </authorList>
    </citation>
    <scope>NUCLEOTIDE SEQUENCE [LARGE SCALE GENOMIC DNA]</scope>
    <source>
        <strain evidence="7">NBRC 16415</strain>
    </source>
</reference>
<evidence type="ECO:0000256" key="4">
    <source>
        <dbReference type="ARBA" id="ARBA00032194"/>
    </source>
</evidence>
<dbReference type="AlphaFoldDB" id="A0A086P7Z3"/>
<dbReference type="PANTHER" id="PTHR42715:SF10">
    <property type="entry name" value="BETA-GLUCOSIDASE"/>
    <property type="match status" value="1"/>
</dbReference>
<dbReference type="STRING" id="76947.GCA_002080435_02637"/>